<dbReference type="InterPro" id="IPR018181">
    <property type="entry name" value="Heat_shock_70_CS"/>
</dbReference>
<evidence type="ECO:0000259" key="13">
    <source>
        <dbReference type="PROSITE" id="PS50234"/>
    </source>
</evidence>
<dbReference type="InterPro" id="IPR013126">
    <property type="entry name" value="Hsp_70_fam"/>
</dbReference>
<dbReference type="InterPro" id="IPR036465">
    <property type="entry name" value="vWFA_dom_sf"/>
</dbReference>
<organism evidence="14 15">
    <name type="scientific">Candidatus Clostridium eludens</name>
    <dbReference type="NCBI Taxonomy" id="3381663"/>
    <lineage>
        <taxon>Bacteria</taxon>
        <taxon>Bacillati</taxon>
        <taxon>Bacillota</taxon>
        <taxon>Clostridia</taxon>
        <taxon>Eubacteriales</taxon>
        <taxon>Clostridiaceae</taxon>
        <taxon>Clostridium</taxon>
    </lineage>
</organism>
<evidence type="ECO:0000313" key="14">
    <source>
        <dbReference type="EMBL" id="MFL0194058.1"/>
    </source>
</evidence>
<evidence type="ECO:0000256" key="6">
    <source>
        <dbReference type="ARBA" id="ARBA00022840"/>
    </source>
</evidence>
<evidence type="ECO:0000256" key="3">
    <source>
        <dbReference type="ARBA" id="ARBA00014415"/>
    </source>
</evidence>
<protein>
    <recommendedName>
        <fullName evidence="3">Chaperone protein DnaK</fullName>
    </recommendedName>
    <alternativeName>
        <fullName evidence="4">Chaperone protein dnaK</fullName>
    </alternativeName>
    <alternativeName>
        <fullName evidence="11">HSP70</fullName>
    </alternativeName>
    <alternativeName>
        <fullName evidence="10">Heat shock 70 kDa protein</fullName>
    </alternativeName>
    <alternativeName>
        <fullName evidence="9">Heat shock protein 70</fullName>
    </alternativeName>
</protein>
<dbReference type="Gene3D" id="3.90.640.10">
    <property type="entry name" value="Actin, Chain A, domain 4"/>
    <property type="match status" value="1"/>
</dbReference>
<gene>
    <name evidence="14" type="ORF">ACJDU8_00415</name>
</gene>
<evidence type="ECO:0000256" key="10">
    <source>
        <dbReference type="ARBA" id="ARBA00030945"/>
    </source>
</evidence>
<keyword evidence="6 12" id="KW-0067">ATP-binding</keyword>
<dbReference type="Pfam" id="PF00012">
    <property type="entry name" value="HSP70"/>
    <property type="match status" value="1"/>
</dbReference>
<evidence type="ECO:0000256" key="1">
    <source>
        <dbReference type="ARBA" id="ARBA00002290"/>
    </source>
</evidence>
<dbReference type="SUPFAM" id="SSF53067">
    <property type="entry name" value="Actin-like ATPase domain"/>
    <property type="match status" value="2"/>
</dbReference>
<keyword evidence="8" id="KW-0143">Chaperone</keyword>
<dbReference type="PANTHER" id="PTHR19375">
    <property type="entry name" value="HEAT SHOCK PROTEIN 70KDA"/>
    <property type="match status" value="1"/>
</dbReference>
<evidence type="ECO:0000313" key="15">
    <source>
        <dbReference type="Proteomes" id="UP001623660"/>
    </source>
</evidence>
<evidence type="ECO:0000256" key="2">
    <source>
        <dbReference type="ARBA" id="ARBA00007381"/>
    </source>
</evidence>
<dbReference type="EMBL" id="JBJHZX010000001">
    <property type="protein sequence ID" value="MFL0194058.1"/>
    <property type="molecule type" value="Genomic_DNA"/>
</dbReference>
<dbReference type="Gene3D" id="3.30.420.40">
    <property type="match status" value="3"/>
</dbReference>
<comment type="function">
    <text evidence="1">Acts as a chaperone.</text>
</comment>
<sequence>MYYDCQHHPVIGIDFGTAYSSASKWDGEKAEIYGVKGEYAIPSVVYFEHDKFDVGTAALTKGVFHTENCFYGVKRIIGDEDNKIFLGNKQFTPIDICSVILKYIYNNIKTTVPEDKFKCEGTVIALPCYFNHIQCNKIKEAAKLAGIELIGTIEEPIAAALAYGLHIPMNRDREENILVFDLGGGTFDVTIFKLIETKDKIHFNILAAQENSRLGGLDFDEELYRYILKKEKIDLNNYDNRTSSLCRRNLMEQVVKAKEILSYDSEVAYIKVYNLPPGNFLDSTLTLEELNNCLESHMVKIKEMLEHTISLSRISKEDIHRVIKIGGSSKIKKIDNIIEDTIGKRKVYANINHQEIVANGAAIYAAYLKNRIELNKEICISTANSEKSLYFIWLVDCSGSMNIDNRLGYVKKGIKLVIPHIEEKCRLYNTTVNFGIIKFSDTAAWCVRSGDEIDDSSYENIKAAGITSMGDAINLVSNELNELKVHGKTLLPVIFLITDGMPTDDYNGALDKLLNSFVGKSAYKDVITIGYDVDEACMCRFIDDVSRKPKGVVQKEHIVESISVQAINCITHVKDKFIENYNKKIKSISEISNKRINGGIILKVSENK</sequence>
<evidence type="ECO:0000256" key="7">
    <source>
        <dbReference type="ARBA" id="ARBA00023016"/>
    </source>
</evidence>
<keyword evidence="15" id="KW-1185">Reference proteome</keyword>
<dbReference type="Proteomes" id="UP001623660">
    <property type="component" value="Unassembled WGS sequence"/>
</dbReference>
<feature type="domain" description="VWFA" evidence="13">
    <location>
        <begin position="390"/>
        <end position="581"/>
    </location>
</feature>
<dbReference type="InterPro" id="IPR002035">
    <property type="entry name" value="VWF_A"/>
</dbReference>
<dbReference type="CDD" id="cd24029">
    <property type="entry name" value="ASKHA_NBD_HSP70_DnaK_HscA_HscC"/>
    <property type="match status" value="1"/>
</dbReference>
<evidence type="ECO:0000256" key="12">
    <source>
        <dbReference type="RuleBase" id="RU003322"/>
    </source>
</evidence>
<evidence type="ECO:0000256" key="9">
    <source>
        <dbReference type="ARBA" id="ARBA00030019"/>
    </source>
</evidence>
<comment type="similarity">
    <text evidence="2 12">Belongs to the heat shock protein 70 family.</text>
</comment>
<keyword evidence="7" id="KW-0346">Stress response</keyword>
<dbReference type="Gene3D" id="3.30.30.30">
    <property type="match status" value="1"/>
</dbReference>
<dbReference type="PROSITE" id="PS00329">
    <property type="entry name" value="HSP70_2"/>
    <property type="match status" value="1"/>
</dbReference>
<evidence type="ECO:0000256" key="5">
    <source>
        <dbReference type="ARBA" id="ARBA00022741"/>
    </source>
</evidence>
<dbReference type="PRINTS" id="PR00301">
    <property type="entry name" value="HEATSHOCK70"/>
</dbReference>
<dbReference type="RefSeq" id="WP_406790181.1">
    <property type="nucleotide sequence ID" value="NZ_JBJHZX010000001.1"/>
</dbReference>
<comment type="caution">
    <text evidence="14">The sequence shown here is derived from an EMBL/GenBank/DDBJ whole genome shotgun (WGS) entry which is preliminary data.</text>
</comment>
<name>A0ABW8SER3_9CLOT</name>
<proteinExistence type="inferred from homology"/>
<evidence type="ECO:0000256" key="4">
    <source>
        <dbReference type="ARBA" id="ARBA00017249"/>
    </source>
</evidence>
<dbReference type="SUPFAM" id="SSF53300">
    <property type="entry name" value="vWA-like"/>
    <property type="match status" value="1"/>
</dbReference>
<dbReference type="PROSITE" id="PS50234">
    <property type="entry name" value="VWFA"/>
    <property type="match status" value="1"/>
</dbReference>
<accession>A0ABW8SER3</accession>
<reference evidence="14 15" key="1">
    <citation type="submission" date="2024-11" db="EMBL/GenBank/DDBJ databases">
        <authorList>
            <person name="Heng Y.C."/>
            <person name="Lim A.C.H."/>
            <person name="Lee J.K.Y."/>
            <person name="Kittelmann S."/>
        </authorList>
    </citation>
    <scope>NUCLEOTIDE SEQUENCE [LARGE SCALE GENOMIC DNA]</scope>
    <source>
        <strain evidence="14 15">WILCCON 0269</strain>
    </source>
</reference>
<keyword evidence="5 12" id="KW-0547">Nucleotide-binding</keyword>
<dbReference type="Gene3D" id="3.40.50.410">
    <property type="entry name" value="von Willebrand factor, type A domain"/>
    <property type="match status" value="1"/>
</dbReference>
<evidence type="ECO:0000256" key="11">
    <source>
        <dbReference type="ARBA" id="ARBA00033103"/>
    </source>
</evidence>
<dbReference type="InterPro" id="IPR043129">
    <property type="entry name" value="ATPase_NBD"/>
</dbReference>
<evidence type="ECO:0000256" key="8">
    <source>
        <dbReference type="ARBA" id="ARBA00023186"/>
    </source>
</evidence>